<comment type="caution">
    <text evidence="4">The sequence shown here is derived from an EMBL/GenBank/DDBJ whole genome shotgun (WGS) entry which is preliminary data.</text>
</comment>
<dbReference type="InterPro" id="IPR045078">
    <property type="entry name" value="TST/MPST-like"/>
</dbReference>
<dbReference type="EMBL" id="JAGSCS010000001">
    <property type="protein sequence ID" value="MBR0574767.1"/>
    <property type="molecule type" value="Genomic_DNA"/>
</dbReference>
<dbReference type="RefSeq" id="WP_211799290.1">
    <property type="nucleotide sequence ID" value="NZ_JAGSCS010000001.1"/>
</dbReference>
<dbReference type="CDD" id="cd01448">
    <property type="entry name" value="TST_Repeat_1"/>
    <property type="match status" value="1"/>
</dbReference>
<evidence type="ECO:0000313" key="4">
    <source>
        <dbReference type="EMBL" id="MBR0574767.1"/>
    </source>
</evidence>
<evidence type="ECO:0000313" key="5">
    <source>
        <dbReference type="Proteomes" id="UP000675379"/>
    </source>
</evidence>
<dbReference type="CDD" id="cd01449">
    <property type="entry name" value="TST_Repeat_2"/>
    <property type="match status" value="1"/>
</dbReference>
<gene>
    <name evidence="4" type="ORF">KCG48_00290</name>
</gene>
<feature type="domain" description="Rhodanese" evidence="3">
    <location>
        <begin position="12"/>
        <end position="131"/>
    </location>
</feature>
<dbReference type="AlphaFoldDB" id="A0A941HQ38"/>
<dbReference type="PANTHER" id="PTHR11364">
    <property type="entry name" value="THIOSULFATE SULFERTANSFERASE"/>
    <property type="match status" value="1"/>
</dbReference>
<accession>A0A941HQ38</accession>
<name>A0A941HQ38_9CLOT</name>
<dbReference type="InterPro" id="IPR001763">
    <property type="entry name" value="Rhodanese-like_dom"/>
</dbReference>
<evidence type="ECO:0000259" key="3">
    <source>
        <dbReference type="PROSITE" id="PS50206"/>
    </source>
</evidence>
<dbReference type="SMART" id="SM00450">
    <property type="entry name" value="RHOD"/>
    <property type="match status" value="2"/>
</dbReference>
<dbReference type="InterPro" id="IPR036873">
    <property type="entry name" value="Rhodanese-like_dom_sf"/>
</dbReference>
<dbReference type="PROSITE" id="PS50206">
    <property type="entry name" value="RHODANESE_3"/>
    <property type="match status" value="2"/>
</dbReference>
<keyword evidence="2" id="KW-0677">Repeat</keyword>
<dbReference type="PANTHER" id="PTHR11364:SF27">
    <property type="entry name" value="SULFURTRANSFERASE"/>
    <property type="match status" value="1"/>
</dbReference>
<keyword evidence="5" id="KW-1185">Reference proteome</keyword>
<feature type="domain" description="Rhodanese" evidence="3">
    <location>
        <begin position="162"/>
        <end position="270"/>
    </location>
</feature>
<dbReference type="Pfam" id="PF00581">
    <property type="entry name" value="Rhodanese"/>
    <property type="match status" value="2"/>
</dbReference>
<proteinExistence type="predicted"/>
<reference evidence="4" key="1">
    <citation type="submission" date="2021-04" db="EMBL/GenBank/DDBJ databases">
        <title>Proteiniclasticum sedimins sp. nov., an obligate anaerobic bacterium isolated from anaerobic sludge.</title>
        <authorList>
            <person name="Liu J."/>
        </authorList>
    </citation>
    <scope>NUCLEOTIDE SEQUENCE</scope>
    <source>
        <strain evidence="4">BAD-10</strain>
    </source>
</reference>
<dbReference type="Proteomes" id="UP000675379">
    <property type="component" value="Unassembled WGS sequence"/>
</dbReference>
<evidence type="ECO:0000256" key="2">
    <source>
        <dbReference type="ARBA" id="ARBA00022737"/>
    </source>
</evidence>
<sequence length="272" mass="30948">MKNFKDRQFLLENPDLVRIDVRYDMHRPEYGPEAYALCHLKNAAFLHMDRDLAAPAKAHGGRHPLPDLHMIQEKLRSIGLSDHSRVIIYDDGDNNAAGRLWWMLKYYGLQDVYVLEGGFSALLEEDLTSAQSEFSRGDITLNPQETMTASYEEVLAYAQGDIPQDQVLIDSRSAERWRGEVEPVDPVAGHIPHTRNVFFRQHFDGQNRLLPLEQVKSHFGDLLEKEIILHCGSGVTACTNTMVLDELGKPSRLYVGSYSDYVSYPENTVVKE</sequence>
<dbReference type="SUPFAM" id="SSF52821">
    <property type="entry name" value="Rhodanese/Cell cycle control phosphatase"/>
    <property type="match status" value="2"/>
</dbReference>
<protein>
    <submittedName>
        <fullName evidence="4">Sulfurtransferase</fullName>
    </submittedName>
</protein>
<dbReference type="GO" id="GO:0004792">
    <property type="term" value="F:thiosulfate-cyanide sulfurtransferase activity"/>
    <property type="evidence" value="ECO:0007669"/>
    <property type="project" value="TreeGrafter"/>
</dbReference>
<dbReference type="Gene3D" id="3.40.250.10">
    <property type="entry name" value="Rhodanese-like domain"/>
    <property type="match status" value="2"/>
</dbReference>
<evidence type="ECO:0000256" key="1">
    <source>
        <dbReference type="ARBA" id="ARBA00022679"/>
    </source>
</evidence>
<organism evidence="4 5">
    <name type="scientific">Proteiniclasticum sediminis</name>
    <dbReference type="NCBI Taxonomy" id="2804028"/>
    <lineage>
        <taxon>Bacteria</taxon>
        <taxon>Bacillati</taxon>
        <taxon>Bacillota</taxon>
        <taxon>Clostridia</taxon>
        <taxon>Eubacteriales</taxon>
        <taxon>Clostridiaceae</taxon>
        <taxon>Proteiniclasticum</taxon>
    </lineage>
</organism>
<keyword evidence="1" id="KW-0808">Transferase</keyword>